<dbReference type="GO" id="GO:0005737">
    <property type="term" value="C:cytoplasm"/>
    <property type="evidence" value="ECO:0007669"/>
    <property type="project" value="TreeGrafter"/>
</dbReference>
<dbReference type="Proteomes" id="UP000179807">
    <property type="component" value="Unassembled WGS sequence"/>
</dbReference>
<evidence type="ECO:0000313" key="4">
    <source>
        <dbReference type="EMBL" id="OHT04388.1"/>
    </source>
</evidence>
<dbReference type="InterPro" id="IPR016024">
    <property type="entry name" value="ARM-type_fold"/>
</dbReference>
<dbReference type="Gene3D" id="1.25.10.10">
    <property type="entry name" value="Leucine-rich Repeat Variant"/>
    <property type="match status" value="1"/>
</dbReference>
<evidence type="ECO:0000256" key="2">
    <source>
        <dbReference type="ARBA" id="ARBA00022737"/>
    </source>
</evidence>
<dbReference type="PANTHER" id="PTHR12848">
    <property type="entry name" value="REGULATORY-ASSOCIATED PROTEIN OF MTOR"/>
    <property type="match status" value="1"/>
</dbReference>
<comment type="caution">
    <text evidence="4">The sequence shown here is derived from an EMBL/GenBank/DDBJ whole genome shotgun (WGS) entry which is preliminary data.</text>
</comment>
<dbReference type="EMBL" id="MLAK01000794">
    <property type="protein sequence ID" value="OHT04388.1"/>
    <property type="molecule type" value="Genomic_DNA"/>
</dbReference>
<evidence type="ECO:0000256" key="1">
    <source>
        <dbReference type="ARBA" id="ARBA00022574"/>
    </source>
</evidence>
<evidence type="ECO:0000259" key="3">
    <source>
        <dbReference type="SMART" id="SM01302"/>
    </source>
</evidence>
<dbReference type="InterPro" id="IPR029347">
    <property type="entry name" value="Raptor_N"/>
</dbReference>
<dbReference type="InterPro" id="IPR004083">
    <property type="entry name" value="Raptor"/>
</dbReference>
<keyword evidence="1" id="KW-0853">WD repeat</keyword>
<dbReference type="GO" id="GO:0030674">
    <property type="term" value="F:protein-macromolecule adaptor activity"/>
    <property type="evidence" value="ECO:0007669"/>
    <property type="project" value="TreeGrafter"/>
</dbReference>
<dbReference type="InterPro" id="IPR011989">
    <property type="entry name" value="ARM-like"/>
</dbReference>
<dbReference type="SMART" id="SM01302">
    <property type="entry name" value="Raptor_N"/>
    <property type="match status" value="1"/>
</dbReference>
<dbReference type="GeneID" id="94840666"/>
<protein>
    <recommendedName>
        <fullName evidence="3">Raptor N-terminal CASPase-like domain-containing protein</fullName>
    </recommendedName>
</protein>
<gene>
    <name evidence="4" type="ORF">TRFO_28089</name>
</gene>
<organism evidence="4 5">
    <name type="scientific">Tritrichomonas foetus</name>
    <dbReference type="NCBI Taxonomy" id="1144522"/>
    <lineage>
        <taxon>Eukaryota</taxon>
        <taxon>Metamonada</taxon>
        <taxon>Parabasalia</taxon>
        <taxon>Tritrichomonadida</taxon>
        <taxon>Tritrichomonadidae</taxon>
        <taxon>Tritrichomonas</taxon>
    </lineage>
</organism>
<dbReference type="GO" id="GO:0030307">
    <property type="term" value="P:positive regulation of cell growth"/>
    <property type="evidence" value="ECO:0007669"/>
    <property type="project" value="TreeGrafter"/>
</dbReference>
<dbReference type="SUPFAM" id="SSF48371">
    <property type="entry name" value="ARM repeat"/>
    <property type="match status" value="1"/>
</dbReference>
<dbReference type="OrthoDB" id="10262360at2759"/>
<accession>A0A1J4K3R4</accession>
<reference evidence="4" key="1">
    <citation type="submission" date="2016-10" db="EMBL/GenBank/DDBJ databases">
        <authorList>
            <person name="Benchimol M."/>
            <person name="Almeida L.G."/>
            <person name="Vasconcelos A.T."/>
            <person name="Perreira-Neves A."/>
            <person name="Rosa I.A."/>
            <person name="Tasca T."/>
            <person name="Bogo M.R."/>
            <person name="de Souza W."/>
        </authorList>
    </citation>
    <scope>NUCLEOTIDE SEQUENCE [LARGE SCALE GENOMIC DNA]</scope>
    <source>
        <strain evidence="4">K</strain>
    </source>
</reference>
<dbReference type="GO" id="GO:0071230">
    <property type="term" value="P:cellular response to amino acid stimulus"/>
    <property type="evidence" value="ECO:0007669"/>
    <property type="project" value="TreeGrafter"/>
</dbReference>
<dbReference type="Pfam" id="PF14538">
    <property type="entry name" value="Raptor_N"/>
    <property type="match status" value="1"/>
</dbReference>
<dbReference type="RefSeq" id="XP_068357524.1">
    <property type="nucleotide sequence ID" value="XM_068505962.1"/>
</dbReference>
<dbReference type="PRINTS" id="PR01547">
    <property type="entry name" value="YEAST176DUF"/>
</dbReference>
<proteinExistence type="predicted"/>
<dbReference type="AlphaFoldDB" id="A0A1J4K3R4"/>
<keyword evidence="5" id="KW-1185">Reference proteome</keyword>
<dbReference type="GO" id="GO:0009267">
    <property type="term" value="P:cellular response to starvation"/>
    <property type="evidence" value="ECO:0007669"/>
    <property type="project" value="TreeGrafter"/>
</dbReference>
<sequence>MKSNRLDMGKRRNTMPMDIWESVNVKTTTQCSIIFLCLFDGLRIPTIRRLSRKPQTICFEPLNNFDPSLYSPTTTNIFTSRYQNQLHIPSTSVIIDPTIPEVQSVIRTVANRTSRERAILHYYGMGSHEPSSDGKMYFFDKTRTSYRSLTVTRLLESSESPITMIIDCGSAGALRAPLEKLSANRDIVAFFSCADGENLPSATNMPLDILSSSILDPLESAIWFHSLSAVKPHSVDFAPNVQKEMGDYLSAVLDSIALSVLPPNVYMQLFDCDESLSEISKGFILATRLLAYSNVHTVSIPRFPPTEESPQWGLWDTYLDAVTSGVENPICKIFDEVKITFKNFNHHSLVPILIFFLMKADYQEETTELLLNYIENVEIVPAPCQNGIAQAITKIKKPTKKHFLILAKLYLAGLPPKPDINKLLGVQSSDVLSVGMLALCCCIEKAQLTNQVQLLQACAKHANDCAPFSALLFGLIVSKMTLFSVVPIYCDSFIPLLHHEREDIRAAAAFALGFTRDHRGILPLCHAAMDHSDIVASEALISLSMLMRFDPAKIGLSEETKKAVVDAFSSTISSTREIVLNMARNVQPFIQNFVSFCGLDLPQSGHSNVKIMPSSKIPALLYKAVPRKGFIERIHSNIFI</sequence>
<dbReference type="GO" id="GO:0031929">
    <property type="term" value="P:TOR signaling"/>
    <property type="evidence" value="ECO:0007669"/>
    <property type="project" value="InterPro"/>
</dbReference>
<dbReference type="PANTHER" id="PTHR12848:SF16">
    <property type="entry name" value="REGULATORY-ASSOCIATED PROTEIN OF MTOR"/>
    <property type="match status" value="1"/>
</dbReference>
<evidence type="ECO:0000313" key="5">
    <source>
        <dbReference type="Proteomes" id="UP000179807"/>
    </source>
</evidence>
<dbReference type="GO" id="GO:0010506">
    <property type="term" value="P:regulation of autophagy"/>
    <property type="evidence" value="ECO:0007669"/>
    <property type="project" value="TreeGrafter"/>
</dbReference>
<feature type="domain" description="Raptor N-terminal CASPase-like" evidence="3">
    <location>
        <begin position="26"/>
        <end position="179"/>
    </location>
</feature>
<keyword evidence="2" id="KW-0677">Repeat</keyword>
<name>A0A1J4K3R4_9EUKA</name>
<dbReference type="VEuPathDB" id="TrichDB:TRFO_28089"/>
<dbReference type="GO" id="GO:0031931">
    <property type="term" value="C:TORC1 complex"/>
    <property type="evidence" value="ECO:0007669"/>
    <property type="project" value="InterPro"/>
</dbReference>